<dbReference type="EMBL" id="CANHGI010000002">
    <property type="protein sequence ID" value="CAI5443805.1"/>
    <property type="molecule type" value="Genomic_DNA"/>
</dbReference>
<accession>A0A9P1IFS9</accession>
<name>A0A9P1IFS9_9PELO</name>
<protein>
    <submittedName>
        <fullName evidence="1">Uncharacterized protein</fullName>
    </submittedName>
</protein>
<proteinExistence type="predicted"/>
<dbReference type="Proteomes" id="UP001152747">
    <property type="component" value="Unassembled WGS sequence"/>
</dbReference>
<sequence length="66" mass="7858">MNREKILRMYHGFRIEVNAETEQKISNFLNVKLDICENVIFDWQFWEDDADVSRVTANLSIFSDSD</sequence>
<gene>
    <name evidence="1" type="ORF">CAMP_LOCUS6442</name>
</gene>
<reference evidence="1" key="1">
    <citation type="submission" date="2022-11" db="EMBL/GenBank/DDBJ databases">
        <authorList>
            <person name="Kikuchi T."/>
        </authorList>
    </citation>
    <scope>NUCLEOTIDE SEQUENCE</scope>
    <source>
        <strain evidence="1">PS1010</strain>
    </source>
</reference>
<comment type="caution">
    <text evidence="1">The sequence shown here is derived from an EMBL/GenBank/DDBJ whole genome shotgun (WGS) entry which is preliminary data.</text>
</comment>
<evidence type="ECO:0000313" key="2">
    <source>
        <dbReference type="Proteomes" id="UP001152747"/>
    </source>
</evidence>
<dbReference type="AlphaFoldDB" id="A0A9P1IFS9"/>
<evidence type="ECO:0000313" key="1">
    <source>
        <dbReference type="EMBL" id="CAI5443805.1"/>
    </source>
</evidence>
<organism evidence="1 2">
    <name type="scientific">Caenorhabditis angaria</name>
    <dbReference type="NCBI Taxonomy" id="860376"/>
    <lineage>
        <taxon>Eukaryota</taxon>
        <taxon>Metazoa</taxon>
        <taxon>Ecdysozoa</taxon>
        <taxon>Nematoda</taxon>
        <taxon>Chromadorea</taxon>
        <taxon>Rhabditida</taxon>
        <taxon>Rhabditina</taxon>
        <taxon>Rhabditomorpha</taxon>
        <taxon>Rhabditoidea</taxon>
        <taxon>Rhabditidae</taxon>
        <taxon>Peloderinae</taxon>
        <taxon>Caenorhabditis</taxon>
    </lineage>
</organism>
<keyword evidence="2" id="KW-1185">Reference proteome</keyword>